<evidence type="ECO:0000313" key="2">
    <source>
        <dbReference type="Proteomes" id="UP000824120"/>
    </source>
</evidence>
<accession>A0A9J5XM59</accession>
<name>A0A9J5XM59_SOLCO</name>
<proteinExistence type="predicted"/>
<keyword evidence="2" id="KW-1185">Reference proteome</keyword>
<protein>
    <submittedName>
        <fullName evidence="1">Uncharacterized protein</fullName>
    </submittedName>
</protein>
<dbReference type="EMBL" id="JACXVP010000009">
    <property type="protein sequence ID" value="KAG5588543.1"/>
    <property type="molecule type" value="Genomic_DNA"/>
</dbReference>
<dbReference type="Proteomes" id="UP000824120">
    <property type="component" value="Chromosome 9"/>
</dbReference>
<gene>
    <name evidence="1" type="ORF">H5410_048977</name>
</gene>
<sequence>MNSELSTGTIVGSVNRLICFVIECTNLFIWNPSIRKFKKLPDFRPRYKHCFKCDFQGRRYCSGRGFGRIH</sequence>
<organism evidence="1 2">
    <name type="scientific">Solanum commersonii</name>
    <name type="common">Commerson's wild potato</name>
    <name type="synonym">Commerson's nightshade</name>
    <dbReference type="NCBI Taxonomy" id="4109"/>
    <lineage>
        <taxon>Eukaryota</taxon>
        <taxon>Viridiplantae</taxon>
        <taxon>Streptophyta</taxon>
        <taxon>Embryophyta</taxon>
        <taxon>Tracheophyta</taxon>
        <taxon>Spermatophyta</taxon>
        <taxon>Magnoliopsida</taxon>
        <taxon>eudicotyledons</taxon>
        <taxon>Gunneridae</taxon>
        <taxon>Pentapetalae</taxon>
        <taxon>asterids</taxon>
        <taxon>lamiids</taxon>
        <taxon>Solanales</taxon>
        <taxon>Solanaceae</taxon>
        <taxon>Solanoideae</taxon>
        <taxon>Solaneae</taxon>
        <taxon>Solanum</taxon>
    </lineage>
</organism>
<dbReference type="AlphaFoldDB" id="A0A9J5XM59"/>
<evidence type="ECO:0000313" key="1">
    <source>
        <dbReference type="EMBL" id="KAG5588543.1"/>
    </source>
</evidence>
<reference evidence="1 2" key="1">
    <citation type="submission" date="2020-09" db="EMBL/GenBank/DDBJ databases">
        <title>De no assembly of potato wild relative species, Solanum commersonii.</title>
        <authorList>
            <person name="Cho K."/>
        </authorList>
    </citation>
    <scope>NUCLEOTIDE SEQUENCE [LARGE SCALE GENOMIC DNA]</scope>
    <source>
        <strain evidence="1">LZ3.2</strain>
        <tissue evidence="1">Leaf</tissue>
    </source>
</reference>
<dbReference type="OrthoDB" id="1071894at2759"/>
<comment type="caution">
    <text evidence="1">The sequence shown here is derived from an EMBL/GenBank/DDBJ whole genome shotgun (WGS) entry which is preliminary data.</text>
</comment>